<dbReference type="Gene3D" id="3.60.10.10">
    <property type="entry name" value="Endonuclease/exonuclease/phosphatase"/>
    <property type="match status" value="1"/>
</dbReference>
<dbReference type="CDD" id="cd00167">
    <property type="entry name" value="SANT"/>
    <property type="match status" value="1"/>
</dbReference>
<dbReference type="Proteomes" id="UP000655225">
    <property type="component" value="Unassembled WGS sequence"/>
</dbReference>
<feature type="compositionally biased region" description="Polar residues" evidence="1">
    <location>
        <begin position="506"/>
        <end position="515"/>
    </location>
</feature>
<accession>A0A834ZG97</accession>
<dbReference type="InterPro" id="IPR017930">
    <property type="entry name" value="Myb_dom"/>
</dbReference>
<gene>
    <name evidence="4" type="ORF">HHK36_005920</name>
</gene>
<dbReference type="PROSITE" id="PS51294">
    <property type="entry name" value="HTH_MYB"/>
    <property type="match status" value="1"/>
</dbReference>
<sequence>MNVMLWNCRGAGGKAFLRNLRELIRVHDPHVLVLMETQISPSKAEAVVKKLDFSMSTRVDAEGFSGGIWMLWRQERVKVEGLASSSQVIHVVISGNSQPDWIFSAIYASPNIQSRERLWSSLLETSQLHSLPWLVAGDFNQIGSFAEKSGGSFSGYSRCCRFQQWLNNCNLLDLGYSGPTHIWANMRSEHWDQNAKDFAANVEKFTHAATHWNHSVFGNVFREKRRLYARIAAPGPDGLHAVFYQKHWPLIGPSVVDMKAVAEKKWKPICIGRNCPPISHLFFADDLMLFAEASVEQIGVVMSCLDEFCGMSGQTISLPKSKIFISPNFCVPTARTISTICNIPLTSNLVTLCIRAIQSFPDGSIPDSVVWKNSPTGKFKSTAAYALLNDQTPCIDEKKWKTLWKYRGPQKHKFFMWLARQDKLLTNKTRLNRQMTNDGSCQACAFDLEDTLHILRDCPVAMGIWAQLVPVRGAWTALEDKILKDYIKIHGEGRWRNLPKKAGHRTATSSHNPLSQPKEKKDSKTRPSTEAPPLPMMDSSVIRTKALRCTKVFLPPQPHKIEHDLDNSSNIEVGPSMFGDIVEDKAVGLMGPIPSFVAEEDNSLDFMMDLNIEELCLYNFFDPDFSQLCDHDFDNAKGKNSDIDENSDLSPSFDQPLLFSEEMMEDWTRGDCDRLNITSDLRSLASLLDLEEDGLGE</sequence>
<dbReference type="InterPro" id="IPR001005">
    <property type="entry name" value="SANT/Myb"/>
</dbReference>
<feature type="compositionally biased region" description="Basic and acidic residues" evidence="1">
    <location>
        <begin position="517"/>
        <end position="527"/>
    </location>
</feature>
<dbReference type="GO" id="GO:0003824">
    <property type="term" value="F:catalytic activity"/>
    <property type="evidence" value="ECO:0007669"/>
    <property type="project" value="InterPro"/>
</dbReference>
<dbReference type="OrthoDB" id="1720282at2759"/>
<dbReference type="AlphaFoldDB" id="A0A834ZG97"/>
<dbReference type="Pfam" id="PF13966">
    <property type="entry name" value="zf-RVT"/>
    <property type="match status" value="1"/>
</dbReference>
<keyword evidence="5" id="KW-1185">Reference proteome</keyword>
<dbReference type="Gene3D" id="1.10.10.60">
    <property type="entry name" value="Homeodomain-like"/>
    <property type="match status" value="1"/>
</dbReference>
<dbReference type="PANTHER" id="PTHR35218">
    <property type="entry name" value="RNASE H DOMAIN-CONTAINING PROTEIN"/>
    <property type="match status" value="1"/>
</dbReference>
<dbReference type="InterPro" id="IPR036691">
    <property type="entry name" value="Endo/exonu/phosph_ase_sf"/>
</dbReference>
<evidence type="ECO:0000259" key="3">
    <source>
        <dbReference type="PROSITE" id="PS51294"/>
    </source>
</evidence>
<evidence type="ECO:0000256" key="1">
    <source>
        <dbReference type="SAM" id="MobiDB-lite"/>
    </source>
</evidence>
<feature type="region of interest" description="Disordered" evidence="1">
    <location>
        <begin position="497"/>
        <end position="536"/>
    </location>
</feature>
<dbReference type="SUPFAM" id="SSF56219">
    <property type="entry name" value="DNase I-like"/>
    <property type="match status" value="1"/>
</dbReference>
<dbReference type="PROSITE" id="PS50090">
    <property type="entry name" value="MYB_LIKE"/>
    <property type="match status" value="1"/>
</dbReference>
<dbReference type="InterPro" id="IPR026960">
    <property type="entry name" value="RVT-Znf"/>
</dbReference>
<dbReference type="EMBL" id="JABCRI010000004">
    <property type="protein sequence ID" value="KAF8406799.1"/>
    <property type="molecule type" value="Genomic_DNA"/>
</dbReference>
<name>A0A834ZG97_TETSI</name>
<evidence type="ECO:0000313" key="4">
    <source>
        <dbReference type="EMBL" id="KAF8406799.1"/>
    </source>
</evidence>
<reference evidence="4 5" key="1">
    <citation type="submission" date="2020-04" db="EMBL/GenBank/DDBJ databases">
        <title>Plant Genome Project.</title>
        <authorList>
            <person name="Zhang R.-G."/>
        </authorList>
    </citation>
    <scope>NUCLEOTIDE SEQUENCE [LARGE SCALE GENOMIC DNA]</scope>
    <source>
        <strain evidence="4">YNK0</strain>
        <tissue evidence="4">Leaf</tissue>
    </source>
</reference>
<dbReference type="SUPFAM" id="SSF46689">
    <property type="entry name" value="Homeodomain-like"/>
    <property type="match status" value="1"/>
</dbReference>
<organism evidence="4 5">
    <name type="scientific">Tetracentron sinense</name>
    <name type="common">Spur-leaf</name>
    <dbReference type="NCBI Taxonomy" id="13715"/>
    <lineage>
        <taxon>Eukaryota</taxon>
        <taxon>Viridiplantae</taxon>
        <taxon>Streptophyta</taxon>
        <taxon>Embryophyta</taxon>
        <taxon>Tracheophyta</taxon>
        <taxon>Spermatophyta</taxon>
        <taxon>Magnoliopsida</taxon>
        <taxon>Trochodendrales</taxon>
        <taxon>Trochodendraceae</taxon>
        <taxon>Tetracentron</taxon>
    </lineage>
</organism>
<dbReference type="Pfam" id="PF03372">
    <property type="entry name" value="Exo_endo_phos"/>
    <property type="match status" value="1"/>
</dbReference>
<protein>
    <recommendedName>
        <fullName evidence="6">Reverse transcriptase zinc-binding domain-containing protein</fullName>
    </recommendedName>
</protein>
<dbReference type="InterPro" id="IPR009057">
    <property type="entry name" value="Homeodomain-like_sf"/>
</dbReference>
<evidence type="ECO:0008006" key="6">
    <source>
        <dbReference type="Google" id="ProtNLM"/>
    </source>
</evidence>
<dbReference type="Pfam" id="PF00249">
    <property type="entry name" value="Myb_DNA-binding"/>
    <property type="match status" value="1"/>
</dbReference>
<evidence type="ECO:0000259" key="2">
    <source>
        <dbReference type="PROSITE" id="PS50090"/>
    </source>
</evidence>
<evidence type="ECO:0000313" key="5">
    <source>
        <dbReference type="Proteomes" id="UP000655225"/>
    </source>
</evidence>
<dbReference type="PANTHER" id="PTHR35218:SF9">
    <property type="entry name" value="ENDONUCLEASE_EXONUCLEASE_PHOSPHATASE DOMAIN-CONTAINING PROTEIN"/>
    <property type="match status" value="1"/>
</dbReference>
<dbReference type="InterPro" id="IPR005135">
    <property type="entry name" value="Endo/exonuclease/phosphatase"/>
</dbReference>
<proteinExistence type="predicted"/>
<feature type="domain" description="Myb-like" evidence="2">
    <location>
        <begin position="472"/>
        <end position="506"/>
    </location>
</feature>
<feature type="domain" description="HTH myb-type" evidence="3">
    <location>
        <begin position="471"/>
        <end position="509"/>
    </location>
</feature>
<comment type="caution">
    <text evidence="4">The sequence shown here is derived from an EMBL/GenBank/DDBJ whole genome shotgun (WGS) entry which is preliminary data.</text>
</comment>